<dbReference type="AlphaFoldDB" id="A0A430J4F3"/>
<dbReference type="Pfam" id="PF20119">
    <property type="entry name" value="DUF6509"/>
    <property type="match status" value="1"/>
</dbReference>
<reference evidence="1 2" key="1">
    <citation type="submission" date="2018-12" db="EMBL/GenBank/DDBJ databases">
        <title>Bacillus ochoae sp. nov., Paenibacillus whitsoniae sp. nov., Paenibacillus spiritus sp. nov. Isolated from the Mars Exploration Rover during spacecraft assembly.</title>
        <authorList>
            <person name="Seuylemezian A."/>
            <person name="Vaishampayan P."/>
        </authorList>
    </citation>
    <scope>NUCLEOTIDE SEQUENCE [LARGE SCALE GENOMIC DNA]</scope>
    <source>
        <strain evidence="1 2">MER 54</strain>
    </source>
</reference>
<comment type="caution">
    <text evidence="1">The sequence shown here is derived from an EMBL/GenBank/DDBJ whole genome shotgun (WGS) entry which is preliminary data.</text>
</comment>
<organism evidence="1 2">
    <name type="scientific">Paenibacillus whitsoniae</name>
    <dbReference type="NCBI Taxonomy" id="2496558"/>
    <lineage>
        <taxon>Bacteria</taxon>
        <taxon>Bacillati</taxon>
        <taxon>Bacillota</taxon>
        <taxon>Bacilli</taxon>
        <taxon>Bacillales</taxon>
        <taxon>Paenibacillaceae</taxon>
        <taxon>Paenibacillus</taxon>
    </lineage>
</organism>
<accession>A0A430J4F3</accession>
<protein>
    <submittedName>
        <fullName evidence="1">Pullulanase</fullName>
    </submittedName>
</protein>
<sequence length="100" mass="11698">MFTITSYTVEAVRDPFGILAGQRYEFKIEIDVEEDDELYTESGLYVRVIYNVTEESAGILKYELYEKTTELYLDFDLEDDEVAELEAFCKAHYLEGHESE</sequence>
<name>A0A430J4F3_9BACL</name>
<evidence type="ECO:0000313" key="2">
    <source>
        <dbReference type="Proteomes" id="UP000276128"/>
    </source>
</evidence>
<evidence type="ECO:0000313" key="1">
    <source>
        <dbReference type="EMBL" id="RTE01989.1"/>
    </source>
</evidence>
<gene>
    <name evidence="1" type="ORF">EJQ19_30345</name>
</gene>
<dbReference type="Proteomes" id="UP000276128">
    <property type="component" value="Unassembled WGS sequence"/>
</dbReference>
<dbReference type="InterPro" id="IPR045424">
    <property type="entry name" value="DUF6509"/>
</dbReference>
<dbReference type="RefSeq" id="WP_126144951.1">
    <property type="nucleotide sequence ID" value="NZ_RXHU01000129.1"/>
</dbReference>
<proteinExistence type="predicted"/>
<dbReference type="EMBL" id="RXHU01000129">
    <property type="protein sequence ID" value="RTE01989.1"/>
    <property type="molecule type" value="Genomic_DNA"/>
</dbReference>
<dbReference type="OrthoDB" id="2736409at2"/>
<keyword evidence="2" id="KW-1185">Reference proteome</keyword>